<dbReference type="PANTHER" id="PTHR16320:SF1">
    <property type="entry name" value="SPHINGOMYELINASE DDB_G0288017"/>
    <property type="match status" value="1"/>
</dbReference>
<dbReference type="GO" id="GO:0004519">
    <property type="term" value="F:endonuclease activity"/>
    <property type="evidence" value="ECO:0007669"/>
    <property type="project" value="UniProtKB-KW"/>
</dbReference>
<feature type="non-terminal residue" evidence="5">
    <location>
        <position position="1"/>
    </location>
</feature>
<dbReference type="GO" id="GO:0005576">
    <property type="term" value="C:extracellular region"/>
    <property type="evidence" value="ECO:0007669"/>
    <property type="project" value="InterPro"/>
</dbReference>
<keyword evidence="3" id="KW-0378">Hydrolase</keyword>
<dbReference type="EC" id="3.1.4.12" evidence="2"/>
<protein>
    <recommendedName>
        <fullName evidence="2">sphingomyelin phosphodiesterase</fullName>
        <ecNumber evidence="2">3.1.4.12</ecNumber>
    </recommendedName>
</protein>
<dbReference type="GO" id="GO:0005737">
    <property type="term" value="C:cytoplasm"/>
    <property type="evidence" value="ECO:0007669"/>
    <property type="project" value="TreeGrafter"/>
</dbReference>
<keyword evidence="6" id="KW-1185">Reference proteome</keyword>
<evidence type="ECO:0000256" key="2">
    <source>
        <dbReference type="ARBA" id="ARBA00012369"/>
    </source>
</evidence>
<dbReference type="Proteomes" id="UP000268162">
    <property type="component" value="Unassembled WGS sequence"/>
</dbReference>
<reference evidence="6" key="1">
    <citation type="journal article" date="2018" name="Nat. Microbiol.">
        <title>Leveraging single-cell genomics to expand the fungal tree of life.</title>
        <authorList>
            <person name="Ahrendt S.R."/>
            <person name="Quandt C.A."/>
            <person name="Ciobanu D."/>
            <person name="Clum A."/>
            <person name="Salamov A."/>
            <person name="Andreopoulos B."/>
            <person name="Cheng J.F."/>
            <person name="Woyke T."/>
            <person name="Pelin A."/>
            <person name="Henrissat B."/>
            <person name="Reynolds N.K."/>
            <person name="Benny G.L."/>
            <person name="Smith M.E."/>
            <person name="James T.Y."/>
            <person name="Grigoriev I.V."/>
        </authorList>
    </citation>
    <scope>NUCLEOTIDE SEQUENCE [LARGE SCALE GENOMIC DNA]</scope>
    <source>
        <strain evidence="6">RSA 468</strain>
    </source>
</reference>
<evidence type="ECO:0000313" key="5">
    <source>
        <dbReference type="EMBL" id="RKP39862.1"/>
    </source>
</evidence>
<gene>
    <name evidence="5" type="ORF">BJ085DRAFT_8717</name>
</gene>
<dbReference type="STRING" id="215637.A0A4Q0A374"/>
<sequence length="277" mass="32353">RLLTVNMFMRPPGIRSHSSDYKDERLEYFIDHVLPNYDVITLQEMFSFMTTRRQRLIRAAEELGFHYWVTSPAPPLWGLSIDGGLAILSRYPIVDMDSIRYDRGEYSDWLAAKGALYAKIALNPKTHIHIFTTHTQASYGKVTPIDAPSVQIRFRQFADLHRFMRAKTADRLPGEPVIVQGDFNVDARVHEPDQEEDLKEARSTPEYLEMLNIFRGKTPEETSFLLSEDLVYQQWRYHPVTFADVKELPDGRRIARDRILTDDQLHGSCQRLDYVFW</sequence>
<dbReference type="InterPro" id="IPR017766">
    <property type="entry name" value="Sphingomyelinase/PLipase_C"/>
</dbReference>
<dbReference type="GO" id="GO:0004527">
    <property type="term" value="F:exonuclease activity"/>
    <property type="evidence" value="ECO:0007669"/>
    <property type="project" value="UniProtKB-KW"/>
</dbReference>
<dbReference type="Pfam" id="PF03372">
    <property type="entry name" value="Exo_endo_phos"/>
    <property type="match status" value="1"/>
</dbReference>
<evidence type="ECO:0000256" key="1">
    <source>
        <dbReference type="ARBA" id="ARBA00006335"/>
    </source>
</evidence>
<evidence type="ECO:0000259" key="4">
    <source>
        <dbReference type="Pfam" id="PF03372"/>
    </source>
</evidence>
<dbReference type="CDD" id="cd09078">
    <property type="entry name" value="nSMase"/>
    <property type="match status" value="1"/>
</dbReference>
<dbReference type="InterPro" id="IPR005135">
    <property type="entry name" value="Endo/exonuclease/phosphatase"/>
</dbReference>
<dbReference type="Gene3D" id="3.60.10.10">
    <property type="entry name" value="Endonuclease/exonuclease/phosphatase"/>
    <property type="match status" value="1"/>
</dbReference>
<comment type="similarity">
    <text evidence="1">Belongs to the neutral sphingomyelinase family.</text>
</comment>
<accession>A0A4Q0A374</accession>
<evidence type="ECO:0000313" key="6">
    <source>
        <dbReference type="Proteomes" id="UP000268162"/>
    </source>
</evidence>
<keyword evidence="5" id="KW-0540">Nuclease</keyword>
<dbReference type="EMBL" id="ML002240">
    <property type="protein sequence ID" value="RKP39862.1"/>
    <property type="molecule type" value="Genomic_DNA"/>
</dbReference>
<dbReference type="AlphaFoldDB" id="A0A4Q0A374"/>
<dbReference type="GO" id="GO:0004767">
    <property type="term" value="F:sphingomyelin phosphodiesterase activity"/>
    <property type="evidence" value="ECO:0007669"/>
    <property type="project" value="UniProtKB-EC"/>
</dbReference>
<evidence type="ECO:0000256" key="3">
    <source>
        <dbReference type="ARBA" id="ARBA00022801"/>
    </source>
</evidence>
<name>A0A4Q0A374_9FUNG</name>
<dbReference type="PANTHER" id="PTHR16320">
    <property type="entry name" value="SPHINGOMYELINASE FAMILY MEMBER"/>
    <property type="match status" value="1"/>
</dbReference>
<keyword evidence="5" id="KW-0269">Exonuclease</keyword>
<proteinExistence type="inferred from homology"/>
<feature type="domain" description="Endonuclease/exonuclease/phosphatase" evidence="4">
    <location>
        <begin position="29"/>
        <end position="276"/>
    </location>
</feature>
<dbReference type="InterPro" id="IPR036691">
    <property type="entry name" value="Endo/exonu/phosph_ase_sf"/>
</dbReference>
<feature type="non-terminal residue" evidence="5">
    <location>
        <position position="277"/>
    </location>
</feature>
<dbReference type="InterPro" id="IPR038772">
    <property type="entry name" value="Sph/SMPD2-like"/>
</dbReference>
<keyword evidence="5" id="KW-0255">Endonuclease</keyword>
<dbReference type="SUPFAM" id="SSF56219">
    <property type="entry name" value="DNase I-like"/>
    <property type="match status" value="1"/>
</dbReference>
<organism evidence="5 6">
    <name type="scientific">Dimargaris cristalligena</name>
    <dbReference type="NCBI Taxonomy" id="215637"/>
    <lineage>
        <taxon>Eukaryota</taxon>
        <taxon>Fungi</taxon>
        <taxon>Fungi incertae sedis</taxon>
        <taxon>Zoopagomycota</taxon>
        <taxon>Kickxellomycotina</taxon>
        <taxon>Dimargaritomycetes</taxon>
        <taxon>Dimargaritales</taxon>
        <taxon>Dimargaritaceae</taxon>
        <taxon>Dimargaris</taxon>
    </lineage>
</organism>